<dbReference type="EMBL" id="CP065937">
    <property type="protein sequence ID" value="QQA60728.1"/>
    <property type="molecule type" value="Genomic_DNA"/>
</dbReference>
<dbReference type="InterPro" id="IPR029044">
    <property type="entry name" value="Nucleotide-diphossugar_trans"/>
</dbReference>
<dbReference type="SUPFAM" id="SSF53448">
    <property type="entry name" value="Nucleotide-diphospho-sugar transferases"/>
    <property type="match status" value="1"/>
</dbReference>
<evidence type="ECO:0000259" key="1">
    <source>
        <dbReference type="Pfam" id="PF00535"/>
    </source>
</evidence>
<keyword evidence="2" id="KW-0808">Transferase</keyword>
<dbReference type="AlphaFoldDB" id="A0A7T3X295"/>
<name>A0A7T3X295_AERCA</name>
<accession>A0A7T3X295</accession>
<evidence type="ECO:0000313" key="2">
    <source>
        <dbReference type="EMBL" id="QQA60728.1"/>
    </source>
</evidence>
<dbReference type="Pfam" id="PF00535">
    <property type="entry name" value="Glycos_transf_2"/>
    <property type="match status" value="1"/>
</dbReference>
<protein>
    <submittedName>
        <fullName evidence="2">Glycosyltransferase family 2 protein</fullName>
    </submittedName>
</protein>
<dbReference type="PANTHER" id="PTHR22916:SF3">
    <property type="entry name" value="UDP-GLCNAC:BETAGAL BETA-1,3-N-ACETYLGLUCOSAMINYLTRANSFERASE-LIKE PROTEIN 1"/>
    <property type="match status" value="1"/>
</dbReference>
<dbReference type="PANTHER" id="PTHR22916">
    <property type="entry name" value="GLYCOSYLTRANSFERASE"/>
    <property type="match status" value="1"/>
</dbReference>
<dbReference type="Gene3D" id="3.90.550.10">
    <property type="entry name" value="Spore Coat Polysaccharide Biosynthesis Protein SpsA, Chain A"/>
    <property type="match status" value="1"/>
</dbReference>
<sequence>MAAYNGEKFIEQQIDSILNQSVQPQHIFIRDDASSDNTCVILNKFNNIKNITIIRGEYNLGYVKNFECLVSKTTSDIVFFSDQDDVWLPNKAEILLSELYNNESSTTVFSDAYIVSEDLVEIGYLWWQVGFSLNKNNIRNILNGNYVTGATMAVKREFLVSLIPFPNDVPHDFYIAFTSLLKNSLLPVDEKLIKYRQHSLNVIGIKKRSFIWRFFNAFGRDAVNKRLRSYIEKQQLLDKGVKENPDALNDFIQCYHMYMSIVRFFYCDKIKSSQNWYASTETALYKKLKAYFSFSSTKKTIMNVYDFVFIKIHKNKV</sequence>
<dbReference type="InterPro" id="IPR001173">
    <property type="entry name" value="Glyco_trans_2-like"/>
</dbReference>
<dbReference type="CDD" id="cd04196">
    <property type="entry name" value="GT_2_like_d"/>
    <property type="match status" value="1"/>
</dbReference>
<gene>
    <name evidence="2" type="ORF">JC965_22550</name>
</gene>
<proteinExistence type="predicted"/>
<dbReference type="GO" id="GO:0016758">
    <property type="term" value="F:hexosyltransferase activity"/>
    <property type="evidence" value="ECO:0007669"/>
    <property type="project" value="UniProtKB-ARBA"/>
</dbReference>
<reference evidence="2" key="1">
    <citation type="submission" date="2020-12" db="EMBL/GenBank/DDBJ databases">
        <title>GES Beta-lactamases isolated from hospital effluents in Brazil.</title>
        <authorList>
            <person name="Conte D."/>
            <person name="Mesa D."/>
            <person name="Palmeiro J.K."/>
            <person name="Dalla-Costa L.M."/>
        </authorList>
    </citation>
    <scope>NUCLEOTIDE SEQUENCE [LARGE SCALE GENOMIC DNA]</scope>
    <source>
        <strain evidence="2">Aero21</strain>
    </source>
</reference>
<organism evidence="2">
    <name type="scientific">Aeromonas caviae</name>
    <name type="common">Aeromonas punctata</name>
    <dbReference type="NCBI Taxonomy" id="648"/>
    <lineage>
        <taxon>Bacteria</taxon>
        <taxon>Pseudomonadati</taxon>
        <taxon>Pseudomonadota</taxon>
        <taxon>Gammaproteobacteria</taxon>
        <taxon>Aeromonadales</taxon>
        <taxon>Aeromonadaceae</taxon>
        <taxon>Aeromonas</taxon>
    </lineage>
</organism>
<feature type="domain" description="Glycosyltransferase 2-like" evidence="1">
    <location>
        <begin position="1"/>
        <end position="149"/>
    </location>
</feature>